<dbReference type="FunFam" id="3.30.830.10:FF:000031">
    <property type="entry name" value="Putative zinc metalloprotease"/>
    <property type="match status" value="1"/>
</dbReference>
<dbReference type="PANTHER" id="PTHR43016:SF16">
    <property type="entry name" value="METALLOPROTEASE, PUTATIVE (AFU_ORTHOLOGUE AFUA_4G07610)-RELATED"/>
    <property type="match status" value="1"/>
</dbReference>
<protein>
    <submittedName>
        <fullName evidence="4">Metallopeptidase</fullName>
    </submittedName>
</protein>
<dbReference type="Pfam" id="PF05193">
    <property type="entry name" value="Peptidase_M16_C"/>
    <property type="match status" value="1"/>
</dbReference>
<dbReference type="HOGENOM" id="CLU_006065_0_0_1"/>
<dbReference type="SUPFAM" id="SSF63411">
    <property type="entry name" value="LuxS/MPP-like metallohydrolase"/>
    <property type="match status" value="4"/>
</dbReference>
<dbReference type="OMA" id="CVEGPFW"/>
<accession>S9W4J0</accession>
<reference evidence="4 5" key="1">
    <citation type="journal article" date="2011" name="Science">
        <title>Comparative functional genomics of the fission yeasts.</title>
        <authorList>
            <person name="Rhind N."/>
            <person name="Chen Z."/>
            <person name="Yassour M."/>
            <person name="Thompson D.A."/>
            <person name="Haas B.J."/>
            <person name="Habib N."/>
            <person name="Wapinski I."/>
            <person name="Roy S."/>
            <person name="Lin M.F."/>
            <person name="Heiman D.I."/>
            <person name="Young S.K."/>
            <person name="Furuya K."/>
            <person name="Guo Y."/>
            <person name="Pidoux A."/>
            <person name="Chen H.M."/>
            <person name="Robbertse B."/>
            <person name="Goldberg J.M."/>
            <person name="Aoki K."/>
            <person name="Bayne E.H."/>
            <person name="Berlin A.M."/>
            <person name="Desjardins C.A."/>
            <person name="Dobbs E."/>
            <person name="Dukaj L."/>
            <person name="Fan L."/>
            <person name="FitzGerald M.G."/>
            <person name="French C."/>
            <person name="Gujja S."/>
            <person name="Hansen K."/>
            <person name="Keifenheim D."/>
            <person name="Levin J.Z."/>
            <person name="Mosher R.A."/>
            <person name="Mueller C.A."/>
            <person name="Pfiffner J."/>
            <person name="Priest M."/>
            <person name="Russ C."/>
            <person name="Smialowska A."/>
            <person name="Swoboda P."/>
            <person name="Sykes S.M."/>
            <person name="Vaughn M."/>
            <person name="Vengrova S."/>
            <person name="Yoder R."/>
            <person name="Zeng Q."/>
            <person name="Allshire R."/>
            <person name="Baulcombe D."/>
            <person name="Birren B.W."/>
            <person name="Brown W."/>
            <person name="Ekwall K."/>
            <person name="Kellis M."/>
            <person name="Leatherwood J."/>
            <person name="Levin H."/>
            <person name="Margalit H."/>
            <person name="Martienssen R."/>
            <person name="Nieduszynski C.A."/>
            <person name="Spatafora J.W."/>
            <person name="Friedman N."/>
            <person name="Dalgaard J.Z."/>
            <person name="Baumann P."/>
            <person name="Niki H."/>
            <person name="Regev A."/>
            <person name="Nusbaum C."/>
        </authorList>
    </citation>
    <scope>NUCLEOTIDE SEQUENCE [LARGE SCALE GENOMIC DNA]</scope>
    <source>
        <strain evidence="5">OY26 / ATCC MYA-4695 / CBS 11777 / NBRC 106824 / NRRL Y48691</strain>
    </source>
</reference>
<keyword evidence="5" id="KW-1185">Reference proteome</keyword>
<dbReference type="MEROPS" id="M16.A12"/>
<feature type="compositionally biased region" description="Acidic residues" evidence="1">
    <location>
        <begin position="1028"/>
        <end position="1049"/>
    </location>
</feature>
<evidence type="ECO:0000313" key="5">
    <source>
        <dbReference type="Proteomes" id="UP000015464"/>
    </source>
</evidence>
<gene>
    <name evidence="4" type="ORF">SPOG_02144</name>
</gene>
<dbReference type="Proteomes" id="UP000015464">
    <property type="component" value="Unassembled WGS sequence"/>
</dbReference>
<feature type="domain" description="Peptidase M16 N-terminal" evidence="2">
    <location>
        <begin position="53"/>
        <end position="140"/>
    </location>
</feature>
<sequence length="1049" mass="118828">MVSEKFDLKFRQIASERLLNYEVKKWVNDATGFTVACVNTPTTRVNGSFVVATEAHDNSGCPHTLEHLCFMGSKKYPMNGILTNFAGRACGDINAYTDVDCTVYELSSAEQDGFLRLLPVFADHVLFPLLSEEAFCTEVYHTNQFGEESGVVYSEMQDSQTSEVDVMFDCIRTNQYPPSSGYFYETGGHPDELRKLSIQQIRDYHKAMYVPSNICLVVAGSIEENRLLEISSSIVRDIIDNDLKTPEDWTRPWSQKDDNTRITNSIVKSVNFSSEDESTGSLSIAWNGPPLMDQFKIFAIQTISDFLSESAVSPLKQAFVEIEDPFCSFIYFYVFPKDPCSIQLFLDSVPVEKIDGLVEKVLSLLSSIETIDMDRLRDYLDTQKNQYLTALEVSPRILFTKILTLDHVYGSRDGSDISKFMEGLSYNEELKKWSEKDWVDLIRSTFIENHSISVLALPSYEMAERVKQETNKTLTDRVNSLGKEGLEALGRNLACAKAKNEQKLPYNLVSSFKITDPSQICFYNSTTAKTKWSGQSFENDVQKYIDSDGKELPLYVQFDHIDSSFISIVTYFDTADIPPALKQYLSVFAKYIQAAPAELENVGFISHEEVVKRLERDVVLFDASLLYDKASCSYSYYETKRELFYLECRVTRENYQKGIYWIGTLLTATVWDKNRLLSIINQLLADIPYQKRDAEYVLPSYVDIRLYNENSLKYSLNTLSQEKVLRELRQKLSDNASEVFSAFDDLRNHLLQSMCPRVHVIGDILGTNDAASSWTNFVSQILRNKPFDSQLSSSPSFSRLYLQENEFKSPSSLTIIPMPSNESSDLVVAIPGIKSWNDPDLPIIVLIANYLGLMDGPFWNRIRGSGLAYGFNMGIDIDGGLLFYSILTSSDVYRAWSSSKDLLNSIISGKVSVNSFDLESAKCMAYSTVSELENNAFYSAKNSFTLLSIKDLGKEWDRLFLERIAAVTIDEFMENLKKYCLPFFSPNNDFAVITSSLSRLDQTVSEFQSEGFDVTVKSIHEVQGLDPSSEDEESEDDAETMSASSDEEK</sequence>
<dbReference type="GeneID" id="25036468"/>
<dbReference type="InterPro" id="IPR007863">
    <property type="entry name" value="Peptidase_M16_C"/>
</dbReference>
<dbReference type="InterPro" id="IPR011765">
    <property type="entry name" value="Pept_M16_N"/>
</dbReference>
<dbReference type="STRING" id="653667.S9W4J0"/>
<dbReference type="eggNOG" id="KOG0961">
    <property type="taxonomic scope" value="Eukaryota"/>
</dbReference>
<evidence type="ECO:0000259" key="2">
    <source>
        <dbReference type="Pfam" id="PF00675"/>
    </source>
</evidence>
<dbReference type="PANTHER" id="PTHR43016">
    <property type="entry name" value="PRESEQUENCE PROTEASE"/>
    <property type="match status" value="1"/>
</dbReference>
<feature type="domain" description="Peptidase M16 C-terminal" evidence="3">
    <location>
        <begin position="195"/>
        <end position="368"/>
    </location>
</feature>
<dbReference type="Pfam" id="PF00675">
    <property type="entry name" value="Peptidase_M16"/>
    <property type="match status" value="1"/>
</dbReference>
<dbReference type="Gene3D" id="3.30.830.10">
    <property type="entry name" value="Metalloenzyme, LuxS/M16 peptidase-like"/>
    <property type="match status" value="4"/>
</dbReference>
<dbReference type="OrthoDB" id="4953at2759"/>
<dbReference type="FunFam" id="3.30.830.10:FF:000015">
    <property type="entry name" value="Putative zinc metalloprotease"/>
    <property type="match status" value="1"/>
</dbReference>
<feature type="region of interest" description="Disordered" evidence="1">
    <location>
        <begin position="1022"/>
        <end position="1049"/>
    </location>
</feature>
<dbReference type="InterPro" id="IPR011249">
    <property type="entry name" value="Metalloenz_LuxS/M16"/>
</dbReference>
<evidence type="ECO:0000256" key="1">
    <source>
        <dbReference type="SAM" id="MobiDB-lite"/>
    </source>
</evidence>
<dbReference type="AlphaFoldDB" id="S9W4J0"/>
<evidence type="ECO:0000313" key="4">
    <source>
        <dbReference type="EMBL" id="EPY52825.1"/>
    </source>
</evidence>
<proteinExistence type="predicted"/>
<organism evidence="4 5">
    <name type="scientific">Schizosaccharomyces cryophilus (strain OY26 / ATCC MYA-4695 / CBS 11777 / NBRC 106824 / NRRL Y48691)</name>
    <name type="common">Fission yeast</name>
    <dbReference type="NCBI Taxonomy" id="653667"/>
    <lineage>
        <taxon>Eukaryota</taxon>
        <taxon>Fungi</taxon>
        <taxon>Dikarya</taxon>
        <taxon>Ascomycota</taxon>
        <taxon>Taphrinomycotina</taxon>
        <taxon>Schizosaccharomycetes</taxon>
        <taxon>Schizosaccharomycetales</taxon>
        <taxon>Schizosaccharomycetaceae</taxon>
        <taxon>Schizosaccharomyces</taxon>
    </lineage>
</organism>
<dbReference type="GO" id="GO:0046872">
    <property type="term" value="F:metal ion binding"/>
    <property type="evidence" value="ECO:0007669"/>
    <property type="project" value="InterPro"/>
</dbReference>
<evidence type="ECO:0000259" key="3">
    <source>
        <dbReference type="Pfam" id="PF05193"/>
    </source>
</evidence>
<dbReference type="RefSeq" id="XP_013022703.1">
    <property type="nucleotide sequence ID" value="XM_013167249.1"/>
</dbReference>
<dbReference type="EMBL" id="KE546989">
    <property type="protein sequence ID" value="EPY52825.1"/>
    <property type="molecule type" value="Genomic_DNA"/>
</dbReference>
<name>S9W4J0_SCHCR</name>